<evidence type="ECO:0000313" key="1">
    <source>
        <dbReference type="EMBL" id="AWN21998.1"/>
    </source>
</evidence>
<protein>
    <submittedName>
        <fullName evidence="1">Uncharacterized protein</fullName>
    </submittedName>
</protein>
<dbReference type="EMBL" id="CP029494">
    <property type="protein sequence ID" value="AWN21998.1"/>
    <property type="molecule type" value="Genomic_DNA"/>
</dbReference>
<dbReference type="AlphaFoldDB" id="A0A2Z3JJ77"/>
<dbReference type="Proteomes" id="UP000245368">
    <property type="component" value="Chromosome"/>
</dbReference>
<keyword evidence="2" id="KW-1185">Reference proteome</keyword>
<accession>A0A2Z3JJ77</accession>
<evidence type="ECO:0000313" key="2">
    <source>
        <dbReference type="Proteomes" id="UP000245368"/>
    </source>
</evidence>
<dbReference type="KEGG" id="dez:DKM44_01050"/>
<organism evidence="1 2">
    <name type="scientific">Deinococcus irradiatisoli</name>
    <dbReference type="NCBI Taxonomy" id="2202254"/>
    <lineage>
        <taxon>Bacteria</taxon>
        <taxon>Thermotogati</taxon>
        <taxon>Deinococcota</taxon>
        <taxon>Deinococci</taxon>
        <taxon>Deinococcales</taxon>
        <taxon>Deinococcaceae</taxon>
        <taxon>Deinococcus</taxon>
    </lineage>
</organism>
<name>A0A2Z3JJ77_9DEIO</name>
<proteinExistence type="predicted"/>
<reference evidence="1 2" key="1">
    <citation type="submission" date="2018-05" db="EMBL/GenBank/DDBJ databases">
        <title>Complete Genome Sequence of Deinococcus sp. strain 17bor-2.</title>
        <authorList>
            <person name="Srinivasan S."/>
        </authorList>
    </citation>
    <scope>NUCLEOTIDE SEQUENCE [LARGE SCALE GENOMIC DNA]</scope>
    <source>
        <strain evidence="1 2">17bor-2</strain>
    </source>
</reference>
<gene>
    <name evidence="1" type="ORF">DKM44_01050</name>
</gene>
<sequence length="120" mass="13691">MQARFTELGLAPDQLIHRSRPVAFIDLVASGDTFGRINEFLEDWSSGQCLTARAWRSRVRFVGIVAQGQTSPKAWRWQQNASWVRAYPPRTVRDVSVPWSLWDFLGNEQAKVTPSHPPAR</sequence>